<sequence>MAIRIAINHKTTYHYDRLVSLSPHIFRLRPAVHSRTPIEAYTLKITPKEHFINWQQDPFGNYQARVVFPEKTNELSVEVEVIANMVVINPFDFFVEDYAEKYPFSYAKQLQKELVPYFEIKEAGPQLMQWLEQLNIKPDTSINDLLVYVNQKLNKDINYSIRMEPGVQTCEETLGKALGSCRDSAWLLVQIFRHLGLAARFVSGYLVQLTADIKSLDGPSGPEADFTDLHAWTEVYIPGAGWIGLDPTSGLFAGEGHIPLACTPDYVSAAPVVGATDICETTFTFSNTVTRIHEDPRVTKPYTEEQWAIINATGFKVDKDLAAGDVRLTMGGEPTFVSIDDMESAQWNTAADGLHKRILAHELIFRLREQFGPKGMLHYGQGKWYPGEPLPRWQYGLFWRKDGHPIWKNKDLMALENAEKKFTHKDAEAFAKELAKRLAVSEDNVTPAYEDVFYFLWTEEKIPVNIDPLKANLKDSIERRTLAQLLENGLDTPAGYVLPLEWNYWNNKWRSCKWKISRDYLFLMPGNSPIGLRLPLKSLPAIAKDKEPQRVERSLFEELPELENFHDNIVSRYGLVTVHEPPPVRVPEPIVQKKDQQEEENKKLEEKKKLAQLNKKEADEGEETKPLYDVDTVITSLCVEAREGIVYVFIPPLSYVEHYLDLIASIEASAEQLHIPVRIEGYEPPRDNRMERMVVSPDPGVIEVNIHPSKNWQELVYNIDTLYEQAHLSRLGTEKFMLDGRHTGTGGGNHIAIGGNVPANSPILRRPDVLRSLITYWQHHPGLSYLFSGAFVGPTSQAPRFDEGRDEKLYEMEIAFSQIPENGFVPFWLVDRLFRHLLTDITGNTHRAEFCIDKLYSPDSSTGRLGILEFRAFDMPPHKQMSLVQMLLIRALIAWFWKKPYKHDLVRWGTELHDKFMLQHYVRQDLQEVVNDLNSAGYDFHISWFEPFFEFRFPHYGSVQVQGIHMEIRMGIEPWHVLGEEMSSSGTARFVDSSLERIQVKLTGMNDARYALLCNGARVPLRATDIKGEYVCGIRYRAWQPPSALHPTIGVDTPLVFDIVDTWNGRSVGGCTYYVAHPGGRNYDSFPVNSYEAESRRVSRFWDQGHTPETQMPRAYLSFTEHYIEQNREPYICDTPPIEVNKEYPATLDLRQTWSKRNK</sequence>
<dbReference type="PANTHER" id="PTHR33490:SF1">
    <property type="entry name" value="SLL1233 PROTEIN"/>
    <property type="match status" value="1"/>
</dbReference>
<gene>
    <name evidence="3" type="ORF">ACFOW1_11065</name>
</gene>
<dbReference type="Pfam" id="PF01841">
    <property type="entry name" value="Transglut_core"/>
    <property type="match status" value="1"/>
</dbReference>
<accession>A0ABV8Q044</accession>
<dbReference type="InterPro" id="IPR038765">
    <property type="entry name" value="Papain-like_cys_pep_sf"/>
</dbReference>
<dbReference type="InterPro" id="IPR013589">
    <property type="entry name" value="Bac_transglu_N"/>
</dbReference>
<comment type="caution">
    <text evidence="3">The sequence shown here is derived from an EMBL/GenBank/DDBJ whole genome shotgun (WGS) entry which is preliminary data.</text>
</comment>
<feature type="region of interest" description="Disordered" evidence="1">
    <location>
        <begin position="586"/>
        <end position="607"/>
    </location>
</feature>
<evidence type="ECO:0000313" key="4">
    <source>
        <dbReference type="Proteomes" id="UP001595906"/>
    </source>
</evidence>
<keyword evidence="4" id="KW-1185">Reference proteome</keyword>
<organism evidence="3 4">
    <name type="scientific">Parasediminibacterium paludis</name>
    <dbReference type="NCBI Taxonomy" id="908966"/>
    <lineage>
        <taxon>Bacteria</taxon>
        <taxon>Pseudomonadati</taxon>
        <taxon>Bacteroidota</taxon>
        <taxon>Chitinophagia</taxon>
        <taxon>Chitinophagales</taxon>
        <taxon>Chitinophagaceae</taxon>
        <taxon>Parasediminibacterium</taxon>
    </lineage>
</organism>
<feature type="compositionally biased region" description="Basic and acidic residues" evidence="1">
    <location>
        <begin position="591"/>
        <end position="607"/>
    </location>
</feature>
<dbReference type="Gene3D" id="3.10.620.30">
    <property type="match status" value="1"/>
</dbReference>
<proteinExistence type="predicted"/>
<protein>
    <submittedName>
        <fullName evidence="3">DUF2126 domain-containing protein</fullName>
    </submittedName>
</protein>
<dbReference type="SUPFAM" id="SSF54001">
    <property type="entry name" value="Cysteine proteinases"/>
    <property type="match status" value="1"/>
</dbReference>
<dbReference type="PANTHER" id="PTHR33490">
    <property type="entry name" value="BLR5614 PROTEIN-RELATED"/>
    <property type="match status" value="1"/>
</dbReference>
<reference evidence="4" key="1">
    <citation type="journal article" date="2019" name="Int. J. Syst. Evol. Microbiol.">
        <title>The Global Catalogue of Microorganisms (GCM) 10K type strain sequencing project: providing services to taxonomists for standard genome sequencing and annotation.</title>
        <authorList>
            <consortium name="The Broad Institute Genomics Platform"/>
            <consortium name="The Broad Institute Genome Sequencing Center for Infectious Disease"/>
            <person name="Wu L."/>
            <person name="Ma J."/>
        </authorList>
    </citation>
    <scope>NUCLEOTIDE SEQUENCE [LARGE SCALE GENOMIC DNA]</scope>
    <source>
        <strain evidence="4">CECT 8010</strain>
    </source>
</reference>
<name>A0ABV8Q044_9BACT</name>
<evidence type="ECO:0000313" key="3">
    <source>
        <dbReference type="EMBL" id="MFC4232435.1"/>
    </source>
</evidence>
<dbReference type="Pfam" id="PF08379">
    <property type="entry name" value="Bact_transglu_N"/>
    <property type="match status" value="1"/>
</dbReference>
<evidence type="ECO:0000259" key="2">
    <source>
        <dbReference type="SMART" id="SM00460"/>
    </source>
</evidence>
<dbReference type="EMBL" id="JBHSDC010000022">
    <property type="protein sequence ID" value="MFC4232435.1"/>
    <property type="molecule type" value="Genomic_DNA"/>
</dbReference>
<dbReference type="RefSeq" id="WP_379014287.1">
    <property type="nucleotide sequence ID" value="NZ_JBHSDC010000022.1"/>
</dbReference>
<dbReference type="SMART" id="SM00460">
    <property type="entry name" value="TGc"/>
    <property type="match status" value="1"/>
</dbReference>
<feature type="domain" description="Transglutaminase-like" evidence="2">
    <location>
        <begin position="173"/>
        <end position="249"/>
    </location>
</feature>
<evidence type="ECO:0000256" key="1">
    <source>
        <dbReference type="SAM" id="MobiDB-lite"/>
    </source>
</evidence>
<dbReference type="Proteomes" id="UP001595906">
    <property type="component" value="Unassembled WGS sequence"/>
</dbReference>
<dbReference type="InterPro" id="IPR002931">
    <property type="entry name" value="Transglutaminase-like"/>
</dbReference>
<dbReference type="InterPro" id="IPR018667">
    <property type="entry name" value="DUF2126"/>
</dbReference>
<dbReference type="Pfam" id="PF09899">
    <property type="entry name" value="DUF2126"/>
    <property type="match status" value="1"/>
</dbReference>